<organism evidence="1 2">
    <name type="scientific">Dictyobacter formicarum</name>
    <dbReference type="NCBI Taxonomy" id="2778368"/>
    <lineage>
        <taxon>Bacteria</taxon>
        <taxon>Bacillati</taxon>
        <taxon>Chloroflexota</taxon>
        <taxon>Ktedonobacteria</taxon>
        <taxon>Ktedonobacterales</taxon>
        <taxon>Dictyobacteraceae</taxon>
        <taxon>Dictyobacter</taxon>
    </lineage>
</organism>
<comment type="caution">
    <text evidence="1">The sequence shown here is derived from an EMBL/GenBank/DDBJ whole genome shotgun (WGS) entry which is preliminary data.</text>
</comment>
<keyword evidence="2" id="KW-1185">Reference proteome</keyword>
<accession>A0ABQ3VEF7</accession>
<evidence type="ECO:0008006" key="3">
    <source>
        <dbReference type="Google" id="ProtNLM"/>
    </source>
</evidence>
<dbReference type="RefSeq" id="WP_201361984.1">
    <property type="nucleotide sequence ID" value="NZ_BNJJ01000006.1"/>
</dbReference>
<dbReference type="Proteomes" id="UP000635565">
    <property type="component" value="Unassembled WGS sequence"/>
</dbReference>
<proteinExistence type="predicted"/>
<evidence type="ECO:0000313" key="1">
    <source>
        <dbReference type="EMBL" id="GHO84355.1"/>
    </source>
</evidence>
<dbReference type="EMBL" id="BNJJ01000006">
    <property type="protein sequence ID" value="GHO84355.1"/>
    <property type="molecule type" value="Genomic_DNA"/>
</dbReference>
<sequence>MIVRDELGPVGLVDHWSQLLQRRVMRLLLQHDTTLFRQQFRLFSAASQLPQMPLLQQYDHYIKLQFFSNELLDDILPRIRRQLSLKTTHKHLLEEAPTRGNVDWTRTLARAQQQWPGQPPMQLLTQVRQRDMETPENVLAVAITLQLRQELQRAMNIHFEDEELNSLERQFFSSADERAQRELASSYARQLKEQARHVAIPTLVQQVSSSLKPGPSAYRDLIHWWRRFSRVLIGRATSEQALALSPARSDEKTTAWLYELWIALELIHLLHAEGAIQPQDMTIATDLLQCTFTWQGRRFRLLYNRQLDTSTSYEPTWEHAPASRPDYSIERAEPLVVKYRGETIWREPPVILDAKYYLNGSDPTNTHGPIKKMLGDMALLEAHTGALFFPRLPEPVEGQQITRTIRQKKGPYRPAASERQIHLYHIEPTLPIPHLQQRLRAILDMATEQLPERAQPVCQGTFLTLGTRNAAGTRPTPRTLLCPKAHIGPDVFDIVNANTDCLRNPRVCHVINQPIDPPTLIEGHTPP</sequence>
<name>A0ABQ3VEF7_9CHLR</name>
<evidence type="ECO:0000313" key="2">
    <source>
        <dbReference type="Proteomes" id="UP000635565"/>
    </source>
</evidence>
<protein>
    <recommendedName>
        <fullName evidence="3">DUF2357 domain-containing protein</fullName>
    </recommendedName>
</protein>
<gene>
    <name evidence="1" type="ORF">KSZ_23610</name>
</gene>
<reference evidence="1 2" key="1">
    <citation type="journal article" date="2021" name="Int. J. Syst. Evol. Microbiol.">
        <title>Reticulibacter mediterranei gen. nov., sp. nov., within the new family Reticulibacteraceae fam. nov., and Ktedonospora formicarum gen. nov., sp. nov., Ktedonobacter robiniae sp. nov., Dictyobacter formicarum sp. nov. and Dictyobacter arantiisoli sp. nov., belonging to the class Ktedonobacteria.</title>
        <authorList>
            <person name="Yabe S."/>
            <person name="Zheng Y."/>
            <person name="Wang C.M."/>
            <person name="Sakai Y."/>
            <person name="Abe K."/>
            <person name="Yokota A."/>
            <person name="Donadio S."/>
            <person name="Cavaletti L."/>
            <person name="Monciardini P."/>
        </authorList>
    </citation>
    <scope>NUCLEOTIDE SEQUENCE [LARGE SCALE GENOMIC DNA]</scope>
    <source>
        <strain evidence="1 2">SOSP1-9</strain>
    </source>
</reference>